<dbReference type="PANTHER" id="PTHR46171">
    <property type="entry name" value="GH10160P"/>
    <property type="match status" value="1"/>
</dbReference>
<dbReference type="GO" id="GO:0008270">
    <property type="term" value="F:zinc ion binding"/>
    <property type="evidence" value="ECO:0007669"/>
    <property type="project" value="UniProtKB-KW"/>
</dbReference>
<evidence type="ECO:0000256" key="4">
    <source>
        <dbReference type="SAM" id="MobiDB-lite"/>
    </source>
</evidence>
<evidence type="ECO:0000256" key="1">
    <source>
        <dbReference type="ARBA" id="ARBA00022771"/>
    </source>
</evidence>
<feature type="region of interest" description="Disordered" evidence="4">
    <location>
        <begin position="134"/>
        <end position="189"/>
    </location>
</feature>
<proteinExistence type="predicted"/>
<dbReference type="WBParaSite" id="maker-unitig_39590-snap-gene-0.1-mRNA-1">
    <property type="protein sequence ID" value="maker-unitig_39590-snap-gene-0.1-mRNA-1"/>
    <property type="gene ID" value="maker-unitig_39590-snap-gene-0.1"/>
</dbReference>
<protein>
    <submittedName>
        <fullName evidence="7 8">RING-type domain-containing protein</fullName>
    </submittedName>
</protein>
<dbReference type="SMART" id="SM00184">
    <property type="entry name" value="RING"/>
    <property type="match status" value="1"/>
</dbReference>
<dbReference type="SUPFAM" id="SSF57850">
    <property type="entry name" value="RING/U-box"/>
    <property type="match status" value="1"/>
</dbReference>
<feature type="compositionally biased region" description="Pro residues" evidence="4">
    <location>
        <begin position="220"/>
        <end position="232"/>
    </location>
</feature>
<dbReference type="Proteomes" id="UP000095280">
    <property type="component" value="Unplaced"/>
</dbReference>
<organism evidence="6 8">
    <name type="scientific">Macrostomum lignano</name>
    <dbReference type="NCBI Taxonomy" id="282301"/>
    <lineage>
        <taxon>Eukaryota</taxon>
        <taxon>Metazoa</taxon>
        <taxon>Spiralia</taxon>
        <taxon>Lophotrochozoa</taxon>
        <taxon>Platyhelminthes</taxon>
        <taxon>Rhabditophora</taxon>
        <taxon>Macrostomorpha</taxon>
        <taxon>Macrostomida</taxon>
        <taxon>Macrostomidae</taxon>
        <taxon>Macrostomum</taxon>
    </lineage>
</organism>
<feature type="domain" description="RING-type" evidence="5">
    <location>
        <begin position="264"/>
        <end position="305"/>
    </location>
</feature>
<dbReference type="InterPro" id="IPR013083">
    <property type="entry name" value="Znf_RING/FYVE/PHD"/>
</dbReference>
<dbReference type="PANTHER" id="PTHR46171:SF3">
    <property type="entry name" value="GH10160P"/>
    <property type="match status" value="1"/>
</dbReference>
<evidence type="ECO:0000256" key="2">
    <source>
        <dbReference type="ARBA" id="ARBA00022833"/>
    </source>
</evidence>
<feature type="region of interest" description="Disordered" evidence="4">
    <location>
        <begin position="213"/>
        <end position="248"/>
    </location>
</feature>
<evidence type="ECO:0000313" key="7">
    <source>
        <dbReference type="WBParaSite" id="maker-unitig_39590-snap-gene-0.1-mRNA-1"/>
    </source>
</evidence>
<evidence type="ECO:0000259" key="5">
    <source>
        <dbReference type="PROSITE" id="PS50089"/>
    </source>
</evidence>
<evidence type="ECO:0000313" key="6">
    <source>
        <dbReference type="Proteomes" id="UP000095280"/>
    </source>
</evidence>
<keyword evidence="2" id="KW-0862">Zinc</keyword>
<feature type="compositionally biased region" description="Basic residues" evidence="4">
    <location>
        <begin position="134"/>
        <end position="145"/>
    </location>
</feature>
<feature type="compositionally biased region" description="Low complexity" evidence="4">
    <location>
        <begin position="146"/>
        <end position="176"/>
    </location>
</feature>
<dbReference type="GO" id="GO:0016567">
    <property type="term" value="P:protein ubiquitination"/>
    <property type="evidence" value="ECO:0007669"/>
    <property type="project" value="TreeGrafter"/>
</dbReference>
<keyword evidence="6" id="KW-1185">Reference proteome</keyword>
<reference evidence="7 8" key="1">
    <citation type="submission" date="2016-11" db="UniProtKB">
        <authorList>
            <consortium name="WormBaseParasite"/>
        </authorList>
    </citation>
    <scope>IDENTIFICATION</scope>
</reference>
<evidence type="ECO:0000313" key="8">
    <source>
        <dbReference type="WBParaSite" id="maker-uti_cns_0046412-snap-gene-0.14-mRNA-1"/>
    </source>
</evidence>
<dbReference type="Pfam" id="PF13639">
    <property type="entry name" value="zf-RING_2"/>
    <property type="match status" value="1"/>
</dbReference>
<sequence length="315" mass="34056">MLPLATVNSASSINPHSLTALFDRLLDAFYDHFVAWAMPLIRRGASPASSTVSTDDEGDFNSVDAFSEEAVLAEFVAKHRADLAATRQQARLLLRCVPLQAAAGSGVRLLLARLATTYCDQLNARLMLRQLQSHLRHRRRDRRRVAAATAAAATATASSSSASGDAASAGSASSATVPNPNGPARVPYRLPQHQQLNNPMAPVAAQRQILHPTRPEGRQQPPPPPPPPPPPRQQAAPMSFQQTAASMAYQHQHHLTGAASSSSCVVCMCDFEPRQQLRSLACGHEFHVRCVDRWLRHNRTCPVCRADAAKGHQSA</sequence>
<evidence type="ECO:0000256" key="3">
    <source>
        <dbReference type="PROSITE-ProRule" id="PRU00175"/>
    </source>
</evidence>
<dbReference type="WBParaSite" id="maker-uti_cns_0046412-snap-gene-0.14-mRNA-1">
    <property type="protein sequence ID" value="maker-uti_cns_0046412-snap-gene-0.14-mRNA-1"/>
    <property type="gene ID" value="maker-uti_cns_0046412-snap-gene-0.14"/>
</dbReference>
<keyword evidence="1 3" id="KW-0479">Metal-binding</keyword>
<dbReference type="InterPro" id="IPR001841">
    <property type="entry name" value="Znf_RING"/>
</dbReference>
<dbReference type="AlphaFoldDB" id="A0A1I8JAW1"/>
<dbReference type="GO" id="GO:0061630">
    <property type="term" value="F:ubiquitin protein ligase activity"/>
    <property type="evidence" value="ECO:0007669"/>
    <property type="project" value="TreeGrafter"/>
</dbReference>
<dbReference type="CDD" id="cd16472">
    <property type="entry name" value="RING-H2_RNF38-like"/>
    <property type="match status" value="1"/>
</dbReference>
<dbReference type="PROSITE" id="PS50089">
    <property type="entry name" value="ZF_RING_2"/>
    <property type="match status" value="1"/>
</dbReference>
<dbReference type="Gene3D" id="3.30.40.10">
    <property type="entry name" value="Zinc/RING finger domain, C3HC4 (zinc finger)"/>
    <property type="match status" value="1"/>
</dbReference>
<keyword evidence="1 3" id="KW-0863">Zinc-finger</keyword>
<accession>A0A1I8JAW1</accession>
<name>A0A1I8JAW1_9PLAT</name>